<reference evidence="3" key="1">
    <citation type="submission" date="2022-06" db="EMBL/GenBank/DDBJ databases">
        <title>WGS of actinobacteria.</title>
        <authorList>
            <person name="Thawai C."/>
        </authorList>
    </citation>
    <scope>NUCLEOTIDE SEQUENCE</scope>
    <source>
        <strain evidence="3">DSM 42010</strain>
    </source>
</reference>
<feature type="transmembrane region" description="Helical" evidence="2">
    <location>
        <begin position="6"/>
        <end position="29"/>
    </location>
</feature>
<gene>
    <name evidence="3" type="ORF">NQU54_12430</name>
</gene>
<accession>A0A9X2RT52</accession>
<dbReference type="Proteomes" id="UP001142400">
    <property type="component" value="Unassembled WGS sequence"/>
</dbReference>
<dbReference type="RefSeq" id="WP_086882431.1">
    <property type="nucleotide sequence ID" value="NZ_JANIIC010000011.1"/>
</dbReference>
<proteinExistence type="predicted"/>
<keyword evidence="2" id="KW-0472">Membrane</keyword>
<comment type="caution">
    <text evidence="3">The sequence shown here is derived from an EMBL/GenBank/DDBJ whole genome shotgun (WGS) entry which is preliminary data.</text>
</comment>
<keyword evidence="2" id="KW-1133">Transmembrane helix</keyword>
<evidence type="ECO:0000256" key="2">
    <source>
        <dbReference type="SAM" id="Phobius"/>
    </source>
</evidence>
<dbReference type="EMBL" id="JANIIC010000011">
    <property type="protein sequence ID" value="MCQ8829872.1"/>
    <property type="molecule type" value="Genomic_DNA"/>
</dbReference>
<evidence type="ECO:0000313" key="4">
    <source>
        <dbReference type="Proteomes" id="UP001142400"/>
    </source>
</evidence>
<sequence>MTTGIPGVDLAVVWCGAIAAVGGASGLLYRASRGARRLAERLGDLADDWQGTPARPGVPSRPGVMQRLDAIEQQLAAVEHELHPNSGTSLRDAVDRVDERTRHLTNDTP</sequence>
<dbReference type="AlphaFoldDB" id="A0A9X2RT52"/>
<keyword evidence="4" id="KW-1185">Reference proteome</keyword>
<organism evidence="3 4">
    <name type="scientific">Streptomyces malaysiensis subsp. samsunensis</name>
    <dbReference type="NCBI Taxonomy" id="459658"/>
    <lineage>
        <taxon>Bacteria</taxon>
        <taxon>Bacillati</taxon>
        <taxon>Actinomycetota</taxon>
        <taxon>Actinomycetes</taxon>
        <taxon>Kitasatosporales</taxon>
        <taxon>Streptomycetaceae</taxon>
        <taxon>Streptomyces</taxon>
        <taxon>Streptomyces violaceusniger group</taxon>
    </lineage>
</organism>
<feature type="compositionally biased region" description="Basic and acidic residues" evidence="1">
    <location>
        <begin position="92"/>
        <end position="109"/>
    </location>
</feature>
<protein>
    <submittedName>
        <fullName evidence="3">Uncharacterized protein</fullName>
    </submittedName>
</protein>
<feature type="region of interest" description="Disordered" evidence="1">
    <location>
        <begin position="80"/>
        <end position="109"/>
    </location>
</feature>
<keyword evidence="2" id="KW-0812">Transmembrane</keyword>
<evidence type="ECO:0000256" key="1">
    <source>
        <dbReference type="SAM" id="MobiDB-lite"/>
    </source>
</evidence>
<name>A0A9X2RT52_STRMQ</name>
<evidence type="ECO:0000313" key="3">
    <source>
        <dbReference type="EMBL" id="MCQ8829872.1"/>
    </source>
</evidence>